<dbReference type="GO" id="GO:0004467">
    <property type="term" value="F:long-chain fatty acid-CoA ligase activity"/>
    <property type="evidence" value="ECO:0007669"/>
    <property type="project" value="TreeGrafter"/>
</dbReference>
<name>A0A7J6LWQ3_PERCH</name>
<evidence type="ECO:0000256" key="2">
    <source>
        <dbReference type="ARBA" id="ARBA00022840"/>
    </source>
</evidence>
<gene>
    <name evidence="4" type="ORF">FOL47_005582</name>
</gene>
<organism evidence="4 5">
    <name type="scientific">Perkinsus chesapeaki</name>
    <name type="common">Clam parasite</name>
    <name type="synonym">Perkinsus andrewsi</name>
    <dbReference type="NCBI Taxonomy" id="330153"/>
    <lineage>
        <taxon>Eukaryota</taxon>
        <taxon>Sar</taxon>
        <taxon>Alveolata</taxon>
        <taxon>Perkinsozoa</taxon>
        <taxon>Perkinsea</taxon>
        <taxon>Perkinsida</taxon>
        <taxon>Perkinsidae</taxon>
        <taxon>Perkinsus</taxon>
    </lineage>
</organism>
<dbReference type="Proteomes" id="UP000591131">
    <property type="component" value="Unassembled WGS sequence"/>
</dbReference>
<keyword evidence="2" id="KW-0067">ATP-binding</keyword>
<evidence type="ECO:0000259" key="3">
    <source>
        <dbReference type="Pfam" id="PF00501"/>
    </source>
</evidence>
<dbReference type="SUPFAM" id="SSF56801">
    <property type="entry name" value="Acetyl-CoA synthetase-like"/>
    <property type="match status" value="1"/>
</dbReference>
<evidence type="ECO:0000313" key="5">
    <source>
        <dbReference type="Proteomes" id="UP000591131"/>
    </source>
</evidence>
<dbReference type="InterPro" id="IPR000873">
    <property type="entry name" value="AMP-dep_synth/lig_dom"/>
</dbReference>
<dbReference type="PANTHER" id="PTHR43272">
    <property type="entry name" value="LONG-CHAIN-FATTY-ACID--COA LIGASE"/>
    <property type="match status" value="1"/>
</dbReference>
<dbReference type="GO" id="GO:0005783">
    <property type="term" value="C:endoplasmic reticulum"/>
    <property type="evidence" value="ECO:0007669"/>
    <property type="project" value="TreeGrafter"/>
</dbReference>
<evidence type="ECO:0000313" key="4">
    <source>
        <dbReference type="EMBL" id="KAF4663713.1"/>
    </source>
</evidence>
<protein>
    <recommendedName>
        <fullName evidence="3">AMP-dependent synthetase/ligase domain-containing protein</fullName>
    </recommendedName>
</protein>
<dbReference type="GO" id="GO:0005524">
    <property type="term" value="F:ATP binding"/>
    <property type="evidence" value="ECO:0007669"/>
    <property type="project" value="UniProtKB-KW"/>
</dbReference>
<keyword evidence="5" id="KW-1185">Reference proteome</keyword>
<dbReference type="OrthoDB" id="1700726at2759"/>
<dbReference type="InterPro" id="IPR020845">
    <property type="entry name" value="AMP-binding_CS"/>
</dbReference>
<feature type="domain" description="AMP-dependent synthetase/ligase" evidence="3">
    <location>
        <begin position="54"/>
        <end position="494"/>
    </location>
</feature>
<feature type="non-terminal residue" evidence="4">
    <location>
        <position position="1"/>
    </location>
</feature>
<dbReference type="EMBL" id="JAAPAO010000308">
    <property type="protein sequence ID" value="KAF4663713.1"/>
    <property type="molecule type" value="Genomic_DNA"/>
</dbReference>
<dbReference type="PROSITE" id="PS00455">
    <property type="entry name" value="AMP_BINDING"/>
    <property type="match status" value="1"/>
</dbReference>
<dbReference type="GO" id="GO:0016020">
    <property type="term" value="C:membrane"/>
    <property type="evidence" value="ECO:0007669"/>
    <property type="project" value="TreeGrafter"/>
</dbReference>
<sequence length="673" mass="74895">MADNNSRNGRVYEMPDSKIPGVSGPIYRHPRFKYSLQGFIDDDNSLVTSFDVLKRAAERYPDRPCHGTRPLLDDGVGPFEWQTYKDVYNRIVNFGRGIEELNLLSDDGSMRLIGLYMKNRSEWVIAEQGAFTRRATTVPLYDTLGEDVVHYIINQTMLTTVVCSSPQIAKLVDVKGRCPSLRAIISVDPLPAGAREACNSVDIKLFSFDEIELAGAKVAYPPLVGKSTDIATFCYTSGTTGEPKGALLSQGNVIANAASFVESFTSPYPACDVRDGEQYYLNYLPLPHVFGRVVEIAMYYLGVRIGFYQGDALKLMDDIAALKPTIFISVPRLLNRLYEKIVAANSSNELFNKAVVEKLAGLKRHELKHPKWDKEVFEDVKVALGLQKVQLVFTGSAPIATHVLDFLRVFFACPVIEGYGATECSGVATYTHPLDFTSGHIGGPASCIEVKLADVPEMGYLMSDTEHGSGLAKLECRGRGEIYLRGPSAFLGYYKMADKTKDTIDSDGWVHSGDIGIWLKGGQLKIIDRKKSIFKLSQGEYIAPERIENVLILSPYVGQAFVYGNPLRSFLVAVIVPDFENLQKKLGERDRLKSPDDICRSDFVKALILKSLREVSKNSGLRTFEWVRAVHLTPEPFSVDNDILTPSFKLKRNVAVKVFEREVEALYEHLGAF</sequence>
<accession>A0A7J6LWQ3</accession>
<keyword evidence="1" id="KW-0547">Nucleotide-binding</keyword>
<comment type="caution">
    <text evidence="4">The sequence shown here is derived from an EMBL/GenBank/DDBJ whole genome shotgun (WGS) entry which is preliminary data.</text>
</comment>
<dbReference type="InterPro" id="IPR042099">
    <property type="entry name" value="ANL_N_sf"/>
</dbReference>
<reference evidence="4 5" key="1">
    <citation type="submission" date="2020-04" db="EMBL/GenBank/DDBJ databases">
        <title>Perkinsus chesapeaki whole genome sequence.</title>
        <authorList>
            <person name="Bogema D.R."/>
        </authorList>
    </citation>
    <scope>NUCLEOTIDE SEQUENCE [LARGE SCALE GENOMIC DNA]</scope>
    <source>
        <strain evidence="4">ATCC PRA-425</strain>
    </source>
</reference>
<dbReference type="PANTHER" id="PTHR43272:SF33">
    <property type="entry name" value="AMP-BINDING DOMAIN-CONTAINING PROTEIN-RELATED"/>
    <property type="match status" value="1"/>
</dbReference>
<evidence type="ECO:0000256" key="1">
    <source>
        <dbReference type="ARBA" id="ARBA00022741"/>
    </source>
</evidence>
<proteinExistence type="predicted"/>
<dbReference type="Pfam" id="PF00501">
    <property type="entry name" value="AMP-binding"/>
    <property type="match status" value="1"/>
</dbReference>
<dbReference type="AlphaFoldDB" id="A0A7J6LWQ3"/>
<dbReference type="Gene3D" id="3.40.50.12780">
    <property type="entry name" value="N-terminal domain of ligase-like"/>
    <property type="match status" value="1"/>
</dbReference>